<sequence length="134" mass="13948">MTMLVRIATVAAFSLGALPTKADDSFTSLAYLPQISQSAYSQLGSFPTTKDIFGPIAAQIAAIPSPAAGANNLAYTLQDGEGNAASVQQYGQYNVGVIQQTGAYNIAAISQLGNDHSAFIMQSGRGNQAFIAQR</sequence>
<feature type="chain" id="PRO_5037242498" description="Curlin" evidence="3">
    <location>
        <begin position="23"/>
        <end position="134"/>
    </location>
</feature>
<comment type="similarity">
    <text evidence="1">Belongs to the CsgA/CsgB family.</text>
</comment>
<dbReference type="EMBL" id="BMJJ01000001">
    <property type="protein sequence ID" value="GGD04885.1"/>
    <property type="molecule type" value="Genomic_DNA"/>
</dbReference>
<gene>
    <name evidence="4" type="ORF">GCM10011335_04660</name>
</gene>
<dbReference type="GO" id="GO:0007155">
    <property type="term" value="P:cell adhesion"/>
    <property type="evidence" value="ECO:0007669"/>
    <property type="project" value="InterPro"/>
</dbReference>
<name>A0A917D7X0_9HYPH</name>
<dbReference type="GO" id="GO:0009289">
    <property type="term" value="C:pilus"/>
    <property type="evidence" value="ECO:0007669"/>
    <property type="project" value="InterPro"/>
</dbReference>
<evidence type="ECO:0000313" key="4">
    <source>
        <dbReference type="EMBL" id="GGD04885.1"/>
    </source>
</evidence>
<feature type="signal peptide" evidence="3">
    <location>
        <begin position="1"/>
        <end position="22"/>
    </location>
</feature>
<dbReference type="RefSeq" id="WP_188848932.1">
    <property type="nucleotide sequence ID" value="NZ_BMJJ01000001.1"/>
</dbReference>
<comment type="caution">
    <text evidence="4">The sequence shown here is derived from an EMBL/GenBank/DDBJ whole genome shotgun (WGS) entry which is preliminary data.</text>
</comment>
<evidence type="ECO:0000256" key="1">
    <source>
        <dbReference type="ARBA" id="ARBA00009766"/>
    </source>
</evidence>
<dbReference type="AlphaFoldDB" id="A0A917D7X0"/>
<dbReference type="Pfam" id="PF07012">
    <property type="entry name" value="Curlin_rpt"/>
    <property type="match status" value="1"/>
</dbReference>
<keyword evidence="2 3" id="KW-0732">Signal</keyword>
<evidence type="ECO:0008006" key="6">
    <source>
        <dbReference type="Google" id="ProtNLM"/>
    </source>
</evidence>
<evidence type="ECO:0000256" key="3">
    <source>
        <dbReference type="SAM" id="SignalP"/>
    </source>
</evidence>
<reference evidence="4" key="1">
    <citation type="journal article" date="2014" name="Int. J. Syst. Evol. Microbiol.">
        <title>Complete genome sequence of Corynebacterium casei LMG S-19264T (=DSM 44701T), isolated from a smear-ripened cheese.</title>
        <authorList>
            <consortium name="US DOE Joint Genome Institute (JGI-PGF)"/>
            <person name="Walter F."/>
            <person name="Albersmeier A."/>
            <person name="Kalinowski J."/>
            <person name="Ruckert C."/>
        </authorList>
    </citation>
    <scope>NUCLEOTIDE SEQUENCE</scope>
    <source>
        <strain evidence="4">CGMCC 1.15493</strain>
    </source>
</reference>
<evidence type="ECO:0000313" key="5">
    <source>
        <dbReference type="Proteomes" id="UP000613160"/>
    </source>
</evidence>
<protein>
    <recommendedName>
        <fullName evidence="6">Curlin</fullName>
    </recommendedName>
</protein>
<dbReference type="InterPro" id="IPR009742">
    <property type="entry name" value="Curlin_rpt"/>
</dbReference>
<reference evidence="4" key="2">
    <citation type="submission" date="2020-09" db="EMBL/GenBank/DDBJ databases">
        <authorList>
            <person name="Sun Q."/>
            <person name="Zhou Y."/>
        </authorList>
    </citation>
    <scope>NUCLEOTIDE SEQUENCE</scope>
    <source>
        <strain evidence="4">CGMCC 1.15493</strain>
    </source>
</reference>
<accession>A0A917D7X0</accession>
<organism evidence="4 5">
    <name type="scientific">Aureimonas glaciei</name>
    <dbReference type="NCBI Taxonomy" id="1776957"/>
    <lineage>
        <taxon>Bacteria</taxon>
        <taxon>Pseudomonadati</taxon>
        <taxon>Pseudomonadota</taxon>
        <taxon>Alphaproteobacteria</taxon>
        <taxon>Hyphomicrobiales</taxon>
        <taxon>Aurantimonadaceae</taxon>
        <taxon>Aureimonas</taxon>
    </lineage>
</organism>
<proteinExistence type="inferred from homology"/>
<evidence type="ECO:0000256" key="2">
    <source>
        <dbReference type="ARBA" id="ARBA00022729"/>
    </source>
</evidence>
<keyword evidence="5" id="KW-1185">Reference proteome</keyword>
<dbReference type="Proteomes" id="UP000613160">
    <property type="component" value="Unassembled WGS sequence"/>
</dbReference>